<evidence type="ECO:0000256" key="5">
    <source>
        <dbReference type="RuleBase" id="RU000383"/>
    </source>
</evidence>
<keyword evidence="2" id="KW-0132">Cell division</keyword>
<dbReference type="GO" id="GO:0051301">
    <property type="term" value="P:cell division"/>
    <property type="evidence" value="ECO:0007669"/>
    <property type="project" value="UniProtKB-KW"/>
</dbReference>
<dbReference type="InterPro" id="IPR013763">
    <property type="entry name" value="Cyclin-like_dom"/>
</dbReference>
<keyword evidence="3 5" id="KW-0195">Cyclin</keyword>
<evidence type="ECO:0000313" key="8">
    <source>
        <dbReference type="EMBL" id="KAG6591421.1"/>
    </source>
</evidence>
<evidence type="ECO:0000256" key="1">
    <source>
        <dbReference type="ARBA" id="ARBA00009065"/>
    </source>
</evidence>
<sequence>MGVAEKWRPEVIDCERLKISLQFRWGVKGRKEIGSPLECDRGKGVLIVVEMDDNGGCLDEEIVDEGTFVDIGNRSPAEDDYVDTLLAKETSFGFGKDKSLVFGNWVKCARLEAIAWILKTRNVFGFSYQTAYLSVIYFDRYLSRRAITNEKVWAIRLLAVACLSLAAKMEELKAPALSQFAVDDFIFESKVIQRMELLVLNTLEWKMGSTTPFSFIPHFISKLTIESPPSSKVSEILELIWVMIRERSTENHRPSVVAAAAAILAAMDDRLLTRKALEWKMKSISQCRYLEVEEVVLCYNLMQELRLEKCREGAECLKSPTQMKSMDCSENSSVTSTIALKRKQLNFINFDEKCGVADGKRPR</sequence>
<dbReference type="PROSITE" id="PS00292">
    <property type="entry name" value="CYCLINS"/>
    <property type="match status" value="1"/>
</dbReference>
<comment type="similarity">
    <text evidence="1">Belongs to the cyclin family. Cyclin D subfamily.</text>
</comment>
<dbReference type="EMBL" id="JAGKQH010000009">
    <property type="protein sequence ID" value="KAG6591421.1"/>
    <property type="molecule type" value="Genomic_DNA"/>
</dbReference>
<dbReference type="FunFam" id="1.10.472.10:FF:000069">
    <property type="entry name" value="Cyclin-D5-1"/>
    <property type="match status" value="1"/>
</dbReference>
<evidence type="ECO:0000256" key="4">
    <source>
        <dbReference type="ARBA" id="ARBA00023306"/>
    </source>
</evidence>
<feature type="domain" description="Cyclin C-terminal" evidence="7">
    <location>
        <begin position="210"/>
        <end position="338"/>
    </location>
</feature>
<name>A0AAV6N2Q9_9ROSI</name>
<evidence type="ECO:0000256" key="3">
    <source>
        <dbReference type="ARBA" id="ARBA00023127"/>
    </source>
</evidence>
<reference evidence="8 9" key="1">
    <citation type="journal article" date="2021" name="Hortic Res">
        <title>The domestication of Cucurbita argyrosperma as revealed by the genome of its wild relative.</title>
        <authorList>
            <person name="Barrera-Redondo J."/>
            <person name="Sanchez-de la Vega G."/>
            <person name="Aguirre-Liguori J.A."/>
            <person name="Castellanos-Morales G."/>
            <person name="Gutierrez-Guerrero Y.T."/>
            <person name="Aguirre-Dugua X."/>
            <person name="Aguirre-Planter E."/>
            <person name="Tenaillon M.I."/>
            <person name="Lira-Saade R."/>
            <person name="Eguiarte L.E."/>
        </authorList>
    </citation>
    <scope>NUCLEOTIDE SEQUENCE [LARGE SCALE GENOMIC DNA]</scope>
    <source>
        <strain evidence="8">JBR-2021</strain>
    </source>
</reference>
<dbReference type="InterPro" id="IPR039361">
    <property type="entry name" value="Cyclin"/>
</dbReference>
<evidence type="ECO:0000259" key="7">
    <source>
        <dbReference type="SMART" id="SM01332"/>
    </source>
</evidence>
<dbReference type="SMART" id="SM00385">
    <property type="entry name" value="CYCLIN"/>
    <property type="match status" value="1"/>
</dbReference>
<gene>
    <name evidence="8" type="primary">CYCD5-1</name>
    <name evidence="8" type="ORF">SDJN03_13767</name>
</gene>
<dbReference type="Pfam" id="PF00134">
    <property type="entry name" value="Cyclin_N"/>
    <property type="match status" value="1"/>
</dbReference>
<dbReference type="InterPro" id="IPR006671">
    <property type="entry name" value="Cyclin_N"/>
</dbReference>
<dbReference type="CDD" id="cd20543">
    <property type="entry name" value="CYCLIN_AtCycD-like_rpt1"/>
    <property type="match status" value="1"/>
</dbReference>
<dbReference type="Proteomes" id="UP000685013">
    <property type="component" value="Chromosome 9"/>
</dbReference>
<evidence type="ECO:0000313" key="9">
    <source>
        <dbReference type="Proteomes" id="UP000685013"/>
    </source>
</evidence>
<keyword evidence="9" id="KW-1185">Reference proteome</keyword>
<dbReference type="PANTHER" id="PTHR10177">
    <property type="entry name" value="CYCLINS"/>
    <property type="match status" value="1"/>
</dbReference>
<accession>A0AAV6N2Q9</accession>
<keyword evidence="4" id="KW-0131">Cell cycle</keyword>
<proteinExistence type="inferred from homology"/>
<feature type="domain" description="Cyclin-like" evidence="6">
    <location>
        <begin position="115"/>
        <end position="201"/>
    </location>
</feature>
<dbReference type="SMART" id="SM01332">
    <property type="entry name" value="Cyclin_C"/>
    <property type="match status" value="1"/>
</dbReference>
<protein>
    <submittedName>
        <fullName evidence="8">Cyclin-D5-1</fullName>
    </submittedName>
</protein>
<dbReference type="InterPro" id="IPR048258">
    <property type="entry name" value="Cyclins_cyclin-box"/>
</dbReference>
<evidence type="ECO:0000259" key="6">
    <source>
        <dbReference type="SMART" id="SM00385"/>
    </source>
</evidence>
<dbReference type="InterPro" id="IPR004367">
    <property type="entry name" value="Cyclin_C-dom"/>
</dbReference>
<dbReference type="AlphaFoldDB" id="A0AAV6N2Q9"/>
<feature type="non-terminal residue" evidence="8">
    <location>
        <position position="1"/>
    </location>
</feature>
<organism evidence="8 9">
    <name type="scientific">Cucurbita argyrosperma subsp. sororia</name>
    <dbReference type="NCBI Taxonomy" id="37648"/>
    <lineage>
        <taxon>Eukaryota</taxon>
        <taxon>Viridiplantae</taxon>
        <taxon>Streptophyta</taxon>
        <taxon>Embryophyta</taxon>
        <taxon>Tracheophyta</taxon>
        <taxon>Spermatophyta</taxon>
        <taxon>Magnoliopsida</taxon>
        <taxon>eudicotyledons</taxon>
        <taxon>Gunneridae</taxon>
        <taxon>Pentapetalae</taxon>
        <taxon>rosids</taxon>
        <taxon>fabids</taxon>
        <taxon>Cucurbitales</taxon>
        <taxon>Cucurbitaceae</taxon>
        <taxon>Cucurbiteae</taxon>
        <taxon>Cucurbita</taxon>
    </lineage>
</organism>
<dbReference type="Pfam" id="PF02984">
    <property type="entry name" value="Cyclin_C"/>
    <property type="match status" value="1"/>
</dbReference>
<comment type="caution">
    <text evidence="8">The sequence shown here is derived from an EMBL/GenBank/DDBJ whole genome shotgun (WGS) entry which is preliminary data.</text>
</comment>
<evidence type="ECO:0000256" key="2">
    <source>
        <dbReference type="ARBA" id="ARBA00022618"/>
    </source>
</evidence>